<comment type="caution">
    <text evidence="2">The sequence shown here is derived from an EMBL/GenBank/DDBJ whole genome shotgun (WGS) entry which is preliminary data.</text>
</comment>
<sequence length="170" mass="19028">MRKTEDVIGLPVIDLSSGKKIGVTKDVYFDENGELKGIAVESDGLFGKRQYLAFEHIGAIGDDAITVGTKRFLTSLDLIEQYFGIYSGKKRYKGLPVFTTNGHELGQIQDVYFMEEMGKILGYELSDGFLTDVTEGRKVIQYPKRMVLGEDAMIVPQDEVQDVIMDEESI</sequence>
<dbReference type="RefSeq" id="WP_068723232.1">
    <property type="nucleotide sequence ID" value="NZ_LSKU01000001.1"/>
</dbReference>
<proteinExistence type="predicted"/>
<keyword evidence="3" id="KW-1185">Reference proteome</keyword>
<dbReference type="InterPro" id="IPR011033">
    <property type="entry name" value="PRC_barrel-like_sf"/>
</dbReference>
<dbReference type="Gene3D" id="2.30.30.240">
    <property type="entry name" value="PRC-barrel domain"/>
    <property type="match status" value="2"/>
</dbReference>
<protein>
    <recommendedName>
        <fullName evidence="1">PRC-barrel domain-containing protein</fullName>
    </recommendedName>
</protein>
<reference evidence="2 3" key="1">
    <citation type="submission" date="2016-02" db="EMBL/GenBank/DDBJ databases">
        <title>Draft Genome for Tepidibacillus decaturensis nov. sp. Strain Z9, an Anaerobic, Moderately Thermophilic and Heterotrophic Bacterium from Deep Subsurface of the Illinois Basin, USA.</title>
        <authorList>
            <person name="Dong Y."/>
            <person name="Chang J.Y."/>
            <person name="Sanford R."/>
            <person name="Fouke B.W."/>
        </authorList>
    </citation>
    <scope>NUCLEOTIDE SEQUENCE [LARGE SCALE GENOMIC DNA]</scope>
    <source>
        <strain evidence="2 3">Z9</strain>
    </source>
</reference>
<name>A0A135L2I1_9BACI</name>
<dbReference type="STRING" id="1413211.U473_03125"/>
<dbReference type="Pfam" id="PF05239">
    <property type="entry name" value="PRC"/>
    <property type="match status" value="2"/>
</dbReference>
<accession>A0A135L2I1</accession>
<organism evidence="2 3">
    <name type="scientific">Tepidibacillus decaturensis</name>
    <dbReference type="NCBI Taxonomy" id="1413211"/>
    <lineage>
        <taxon>Bacteria</taxon>
        <taxon>Bacillati</taxon>
        <taxon>Bacillota</taxon>
        <taxon>Bacilli</taxon>
        <taxon>Bacillales</taxon>
        <taxon>Bacillaceae</taxon>
        <taxon>Tepidibacillus</taxon>
    </lineage>
</organism>
<dbReference type="AlphaFoldDB" id="A0A135L2I1"/>
<feature type="domain" description="PRC-barrel" evidence="1">
    <location>
        <begin position="92"/>
        <end position="159"/>
    </location>
</feature>
<evidence type="ECO:0000313" key="3">
    <source>
        <dbReference type="Proteomes" id="UP000070352"/>
    </source>
</evidence>
<dbReference type="InterPro" id="IPR027275">
    <property type="entry name" value="PRC-brl_dom"/>
</dbReference>
<dbReference type="SUPFAM" id="SSF50346">
    <property type="entry name" value="PRC-barrel domain"/>
    <property type="match status" value="2"/>
</dbReference>
<dbReference type="OrthoDB" id="1707618at2"/>
<dbReference type="EMBL" id="LSKU01000001">
    <property type="protein sequence ID" value="KXG43127.1"/>
    <property type="molecule type" value="Genomic_DNA"/>
</dbReference>
<evidence type="ECO:0000313" key="2">
    <source>
        <dbReference type="EMBL" id="KXG43127.1"/>
    </source>
</evidence>
<evidence type="ECO:0000259" key="1">
    <source>
        <dbReference type="Pfam" id="PF05239"/>
    </source>
</evidence>
<gene>
    <name evidence="2" type="ORF">U473_03125</name>
</gene>
<dbReference type="Proteomes" id="UP000070352">
    <property type="component" value="Unassembled WGS sequence"/>
</dbReference>
<feature type="domain" description="PRC-barrel" evidence="1">
    <location>
        <begin position="5"/>
        <end position="67"/>
    </location>
</feature>